<dbReference type="SUPFAM" id="SSF46785">
    <property type="entry name" value="Winged helix' DNA-binding domain"/>
    <property type="match status" value="1"/>
</dbReference>
<dbReference type="InterPro" id="IPR050679">
    <property type="entry name" value="Bact_HTH_transcr_reg"/>
</dbReference>
<evidence type="ECO:0000313" key="6">
    <source>
        <dbReference type="EMBL" id="RHW48194.1"/>
    </source>
</evidence>
<dbReference type="PRINTS" id="PR00035">
    <property type="entry name" value="HTHGNTR"/>
</dbReference>
<dbReference type="PROSITE" id="PS50949">
    <property type="entry name" value="HTH_GNTR"/>
    <property type="match status" value="1"/>
</dbReference>
<evidence type="ECO:0000256" key="3">
    <source>
        <dbReference type="ARBA" id="ARBA00023125"/>
    </source>
</evidence>
<evidence type="ECO:0000256" key="4">
    <source>
        <dbReference type="ARBA" id="ARBA00023163"/>
    </source>
</evidence>
<keyword evidence="8" id="KW-1185">Reference proteome</keyword>
<dbReference type="GO" id="GO:0003677">
    <property type="term" value="F:DNA binding"/>
    <property type="evidence" value="ECO:0007669"/>
    <property type="project" value="UniProtKB-KW"/>
</dbReference>
<dbReference type="InterPro" id="IPR011663">
    <property type="entry name" value="UTRA"/>
</dbReference>
<evidence type="ECO:0000259" key="5">
    <source>
        <dbReference type="PROSITE" id="PS50949"/>
    </source>
</evidence>
<dbReference type="Gene3D" id="3.40.1410.10">
    <property type="entry name" value="Chorismate lyase-like"/>
    <property type="match status" value="1"/>
</dbReference>
<reference evidence="8 9" key="1">
    <citation type="submission" date="2018-07" db="EMBL/GenBank/DDBJ databases">
        <title>Genome sequences of six Lactobacillus spp. isolated from bumble bee guts.</title>
        <authorList>
            <person name="Motta E.V.S."/>
            <person name="Moran N.A."/>
        </authorList>
    </citation>
    <scope>NUCLEOTIDE SEQUENCE [LARGE SCALE GENOMIC DNA]</scope>
    <source>
        <strain evidence="7 8">BI-1.1</strain>
        <strain evidence="6 9">LV-8.1</strain>
    </source>
</reference>
<dbReference type="PANTHER" id="PTHR44846:SF5">
    <property type="entry name" value="HTH-TYPE TRANSCRIPTIONAL REGULATOR GMUR"/>
    <property type="match status" value="1"/>
</dbReference>
<dbReference type="Pfam" id="PF00392">
    <property type="entry name" value="GntR"/>
    <property type="match status" value="1"/>
</dbReference>
<dbReference type="EMBL" id="QOCR01000001">
    <property type="protein sequence ID" value="RHW52160.1"/>
    <property type="molecule type" value="Genomic_DNA"/>
</dbReference>
<dbReference type="CDD" id="cd07377">
    <property type="entry name" value="WHTH_GntR"/>
    <property type="match status" value="1"/>
</dbReference>
<dbReference type="FunFam" id="3.40.1410.10:FF:000008">
    <property type="entry name" value="Transcriptional regulator, GntR family"/>
    <property type="match status" value="1"/>
</dbReference>
<dbReference type="InterPro" id="IPR036390">
    <property type="entry name" value="WH_DNA-bd_sf"/>
</dbReference>
<gene>
    <name evidence="7" type="ORF">DS831_02205</name>
    <name evidence="6" type="ORF">DS832_02455</name>
</gene>
<proteinExistence type="predicted"/>
<sequence length="239" mass="27635">MPKYLEIENILRKRIKDGVYPPGSPFPQQNKLALEFNTSRVTIRKALEHLIKTGLVYTQRGSGTFVRADAQIMTQFNANIDQYVGTTKLLGKNHNINSKIISFGFHYPDKLDMQYLNLKSHDMIYDIHRLRIVDNESYALEYTKMPVKVIPGIDENVLKGSIYEYIEKQLHQKIGAAYRKISAAKPSNDDKKYLDCKIDDPVLKVKQVVFLGNDIPFELSETHHRYDKENIMVYLTGHD</sequence>
<dbReference type="SMART" id="SM00345">
    <property type="entry name" value="HTH_GNTR"/>
    <property type="match status" value="1"/>
</dbReference>
<dbReference type="GO" id="GO:0045892">
    <property type="term" value="P:negative regulation of DNA-templated transcription"/>
    <property type="evidence" value="ECO:0007669"/>
    <property type="project" value="TreeGrafter"/>
</dbReference>
<keyword evidence="3" id="KW-0238">DNA-binding</keyword>
<evidence type="ECO:0000256" key="2">
    <source>
        <dbReference type="ARBA" id="ARBA00023015"/>
    </source>
</evidence>
<dbReference type="AlphaFoldDB" id="A0A3R6VBE5"/>
<protein>
    <submittedName>
        <fullName evidence="7">GntR family transcriptional regulator</fullName>
    </submittedName>
</protein>
<dbReference type="OrthoDB" id="9815017at2"/>
<dbReference type="Proteomes" id="UP000284822">
    <property type="component" value="Unassembled WGS sequence"/>
</dbReference>
<dbReference type="Pfam" id="PF07702">
    <property type="entry name" value="UTRA"/>
    <property type="match status" value="1"/>
</dbReference>
<dbReference type="InterPro" id="IPR036388">
    <property type="entry name" value="WH-like_DNA-bd_sf"/>
</dbReference>
<comment type="caution">
    <text evidence="7">The sequence shown here is derived from an EMBL/GenBank/DDBJ whole genome shotgun (WGS) entry which is preliminary data.</text>
</comment>
<keyword evidence="4" id="KW-0804">Transcription</keyword>
<dbReference type="GO" id="GO:0003700">
    <property type="term" value="F:DNA-binding transcription factor activity"/>
    <property type="evidence" value="ECO:0007669"/>
    <property type="project" value="InterPro"/>
</dbReference>
<dbReference type="Gene3D" id="1.10.10.10">
    <property type="entry name" value="Winged helix-like DNA-binding domain superfamily/Winged helix DNA-binding domain"/>
    <property type="match status" value="1"/>
</dbReference>
<organism evidence="7 8">
    <name type="scientific">Bombilactobacillus bombi</name>
    <dbReference type="NCBI Taxonomy" id="1303590"/>
    <lineage>
        <taxon>Bacteria</taxon>
        <taxon>Bacillati</taxon>
        <taxon>Bacillota</taxon>
        <taxon>Bacilli</taxon>
        <taxon>Lactobacillales</taxon>
        <taxon>Lactobacillaceae</taxon>
        <taxon>Bombilactobacillus</taxon>
    </lineage>
</organism>
<dbReference type="PANTHER" id="PTHR44846">
    <property type="entry name" value="MANNOSYL-D-GLYCERATE TRANSPORT/METABOLISM SYSTEM REPRESSOR MNGR-RELATED"/>
    <property type="match status" value="1"/>
</dbReference>
<dbReference type="InterPro" id="IPR000524">
    <property type="entry name" value="Tscrpt_reg_HTH_GntR"/>
</dbReference>
<dbReference type="SUPFAM" id="SSF64288">
    <property type="entry name" value="Chorismate lyase-like"/>
    <property type="match status" value="1"/>
</dbReference>
<name>A0A3R6VBE5_9LACO</name>
<evidence type="ECO:0000313" key="9">
    <source>
        <dbReference type="Proteomes" id="UP000284822"/>
    </source>
</evidence>
<keyword evidence="1" id="KW-0678">Repressor</keyword>
<dbReference type="SMART" id="SM00866">
    <property type="entry name" value="UTRA"/>
    <property type="match status" value="1"/>
</dbReference>
<accession>A0A3R6VBE5</accession>
<keyword evidence="2" id="KW-0805">Transcription regulation</keyword>
<evidence type="ECO:0000256" key="1">
    <source>
        <dbReference type="ARBA" id="ARBA00022491"/>
    </source>
</evidence>
<dbReference type="EMBL" id="QOCS01000006">
    <property type="protein sequence ID" value="RHW48194.1"/>
    <property type="molecule type" value="Genomic_DNA"/>
</dbReference>
<dbReference type="InterPro" id="IPR028978">
    <property type="entry name" value="Chorismate_lyase_/UTRA_dom_sf"/>
</dbReference>
<dbReference type="Proteomes" id="UP000284109">
    <property type="component" value="Unassembled WGS sequence"/>
</dbReference>
<feature type="domain" description="HTH gntR-type" evidence="5">
    <location>
        <begin position="1"/>
        <end position="69"/>
    </location>
</feature>
<dbReference type="RefSeq" id="WP_118899948.1">
    <property type="nucleotide sequence ID" value="NZ_JBHLWZ010000002.1"/>
</dbReference>
<evidence type="ECO:0000313" key="7">
    <source>
        <dbReference type="EMBL" id="RHW52160.1"/>
    </source>
</evidence>
<evidence type="ECO:0000313" key="8">
    <source>
        <dbReference type="Proteomes" id="UP000284109"/>
    </source>
</evidence>